<protein>
    <submittedName>
        <fullName evidence="7">Monooxygenase flavin-binding family protein-like protein</fullName>
    </submittedName>
</protein>
<proteinExistence type="predicted"/>
<gene>
    <name evidence="7" type="ORF">E6O75_ATG00943</name>
</gene>
<evidence type="ECO:0000256" key="4">
    <source>
        <dbReference type="ARBA" id="ARBA00022857"/>
    </source>
</evidence>
<dbReference type="Gene3D" id="3.50.50.60">
    <property type="entry name" value="FAD/NAD(P)-binding domain"/>
    <property type="match status" value="2"/>
</dbReference>
<keyword evidence="2" id="KW-0285">Flavoprotein</keyword>
<evidence type="ECO:0000256" key="3">
    <source>
        <dbReference type="ARBA" id="ARBA00022827"/>
    </source>
</evidence>
<evidence type="ECO:0000256" key="5">
    <source>
        <dbReference type="ARBA" id="ARBA00023002"/>
    </source>
</evidence>
<comment type="cofactor">
    <cofactor evidence="1">
        <name>FAD</name>
        <dbReference type="ChEBI" id="CHEBI:57692"/>
    </cofactor>
</comment>
<evidence type="ECO:0000256" key="2">
    <source>
        <dbReference type="ARBA" id="ARBA00022630"/>
    </source>
</evidence>
<keyword evidence="4" id="KW-0521">NADP</keyword>
<dbReference type="InterPro" id="IPR051820">
    <property type="entry name" value="FAD-binding_MO"/>
</dbReference>
<evidence type="ECO:0000313" key="7">
    <source>
        <dbReference type="EMBL" id="TID26450.1"/>
    </source>
</evidence>
<dbReference type="FunFam" id="3.50.50.60:FF:000228">
    <property type="entry name" value="FAD-containing monooxygenase EthA"/>
    <property type="match status" value="1"/>
</dbReference>
<accession>A0A4Z1PCD0</accession>
<name>A0A4Z1PCD0_9PEZI</name>
<evidence type="ECO:0000256" key="1">
    <source>
        <dbReference type="ARBA" id="ARBA00001974"/>
    </source>
</evidence>
<dbReference type="GO" id="GO:0050660">
    <property type="term" value="F:flavin adenine dinucleotide binding"/>
    <property type="evidence" value="ECO:0007669"/>
    <property type="project" value="InterPro"/>
</dbReference>
<dbReference type="PANTHER" id="PTHR43872:SF1">
    <property type="entry name" value="MONOOXYGENASE, PUTATIVE (AFU_ORTHOLOGUE AFUA_8G02570)-RELATED"/>
    <property type="match status" value="1"/>
</dbReference>
<dbReference type="InterPro" id="IPR036188">
    <property type="entry name" value="FAD/NAD-bd_sf"/>
</dbReference>
<dbReference type="EMBL" id="SNSC02000002">
    <property type="protein sequence ID" value="TID26450.1"/>
    <property type="molecule type" value="Genomic_DNA"/>
</dbReference>
<dbReference type="SUPFAM" id="SSF51905">
    <property type="entry name" value="FAD/NAD(P)-binding domain"/>
    <property type="match status" value="2"/>
</dbReference>
<dbReference type="STRING" id="86259.A0A4Z1PCD0"/>
<dbReference type="GO" id="GO:0050661">
    <property type="term" value="F:NADP binding"/>
    <property type="evidence" value="ECO:0007669"/>
    <property type="project" value="InterPro"/>
</dbReference>
<dbReference type="InterPro" id="IPR020946">
    <property type="entry name" value="Flavin_mOase-like"/>
</dbReference>
<dbReference type="AlphaFoldDB" id="A0A4Z1PCD0"/>
<dbReference type="PANTHER" id="PTHR43872">
    <property type="entry name" value="MONOOXYGENASE, PUTATIVE (AFU_ORTHOLOGUE AFUA_8G02570)-RELATED"/>
    <property type="match status" value="1"/>
</dbReference>
<sequence>MAEQRSFDSIIIGAGISGINLAYRLQTQLPNHTYTILEARSAIGGTWDLFQYPGIRSDSDLYTFGFPWRPWSEQTSIAEGGAIKKYVRESAEMYGIDRKILFGRNVTGADWRSDGQEWVLQVEEEGKEVEYRSRFLMFCTGYYVRSLLLHHYIANKVRQDYKTPLKTEIPGIDNFQGTVVHPQFWPKDLDYKNKNVVIIGSGATAITLLPAIADEAAQVTMLQRSPSYILSTPKEDGLEKLIRRWAPTSWISPLIRFKWLALPWIFIQFCRYMPDRARGILKGITEKQLPKSLQYDKHFKPTYNPFDQRVCFCPDGDFYRALRKGKANIVTDIIQNITTTQISLQSGNNLTPDIIITATGLKIQLAGGISITIDSSPYHIPQKFIWKNTMFQDLPNASYTIGYVDASWTLGADATAQLITRLIKKMQQKGAGVIVPRVDEGSLMKQTRLLNLSSTYVQRADGVLPMAGDQPQWRGRTSYFRDIWESWYGDIGTGLVYLPLKGREGEGEGKKVV</sequence>
<dbReference type="Pfam" id="PF00743">
    <property type="entry name" value="FMO-like"/>
    <property type="match status" value="1"/>
</dbReference>
<keyword evidence="5" id="KW-0560">Oxidoreductase</keyword>
<keyword evidence="6 7" id="KW-0503">Monooxygenase</keyword>
<evidence type="ECO:0000256" key="6">
    <source>
        <dbReference type="ARBA" id="ARBA00023033"/>
    </source>
</evidence>
<dbReference type="GO" id="GO:0004499">
    <property type="term" value="F:N,N-dimethylaniline monooxygenase activity"/>
    <property type="evidence" value="ECO:0007669"/>
    <property type="project" value="InterPro"/>
</dbReference>
<dbReference type="Proteomes" id="UP000298493">
    <property type="component" value="Unassembled WGS sequence"/>
</dbReference>
<reference evidence="7 8" key="1">
    <citation type="submission" date="2019-04" db="EMBL/GenBank/DDBJ databases">
        <title>High contiguity whole genome sequence and gene annotation resource for two Venturia nashicola isolates.</title>
        <authorList>
            <person name="Prokchorchik M."/>
            <person name="Won K."/>
            <person name="Lee Y."/>
            <person name="Choi E.D."/>
            <person name="Segonzac C."/>
            <person name="Sohn K.H."/>
        </authorList>
    </citation>
    <scope>NUCLEOTIDE SEQUENCE [LARGE SCALE GENOMIC DNA]</scope>
    <source>
        <strain evidence="7 8">PRI2</strain>
    </source>
</reference>
<keyword evidence="8" id="KW-1185">Reference proteome</keyword>
<dbReference type="Pfam" id="PF13450">
    <property type="entry name" value="NAD_binding_8"/>
    <property type="match status" value="1"/>
</dbReference>
<organism evidence="7 8">
    <name type="scientific">Venturia nashicola</name>
    <dbReference type="NCBI Taxonomy" id="86259"/>
    <lineage>
        <taxon>Eukaryota</taxon>
        <taxon>Fungi</taxon>
        <taxon>Dikarya</taxon>
        <taxon>Ascomycota</taxon>
        <taxon>Pezizomycotina</taxon>
        <taxon>Dothideomycetes</taxon>
        <taxon>Pleosporomycetidae</taxon>
        <taxon>Venturiales</taxon>
        <taxon>Venturiaceae</taxon>
        <taxon>Venturia</taxon>
    </lineage>
</organism>
<comment type="caution">
    <text evidence="7">The sequence shown here is derived from an EMBL/GenBank/DDBJ whole genome shotgun (WGS) entry which is preliminary data.</text>
</comment>
<keyword evidence="3" id="KW-0274">FAD</keyword>
<evidence type="ECO:0000313" key="8">
    <source>
        <dbReference type="Proteomes" id="UP000298493"/>
    </source>
</evidence>